<dbReference type="SUPFAM" id="SSF89447">
    <property type="entry name" value="AbrB/MazE/MraZ-like"/>
    <property type="match status" value="1"/>
</dbReference>
<dbReference type="AlphaFoldDB" id="A0A0W8FYH2"/>
<accession>A0A0W8FYH2</accession>
<dbReference type="GO" id="GO:0003677">
    <property type="term" value="F:DNA binding"/>
    <property type="evidence" value="ECO:0007669"/>
    <property type="project" value="InterPro"/>
</dbReference>
<proteinExistence type="predicted"/>
<dbReference type="SMART" id="SM00966">
    <property type="entry name" value="SpoVT_AbrB"/>
    <property type="match status" value="1"/>
</dbReference>
<sequence>MITTIVTTKGQIVIPAEIRKKYGIKVGTKIRFDDEDGEIKLVPITEELIKNNIGLLRTKGKLLKALQKEKEIEREL</sequence>
<protein>
    <recommendedName>
        <fullName evidence="1">SpoVT-AbrB domain-containing protein</fullName>
    </recommendedName>
</protein>
<comment type="caution">
    <text evidence="2">The sequence shown here is derived from an EMBL/GenBank/DDBJ whole genome shotgun (WGS) entry which is preliminary data.</text>
</comment>
<reference evidence="2" key="1">
    <citation type="journal article" date="2015" name="Proc. Natl. Acad. Sci. U.S.A.">
        <title>Networks of energetic and metabolic interactions define dynamics in microbial communities.</title>
        <authorList>
            <person name="Embree M."/>
            <person name="Liu J.K."/>
            <person name="Al-Bassam M.M."/>
            <person name="Zengler K."/>
        </authorList>
    </citation>
    <scope>NUCLEOTIDE SEQUENCE</scope>
</reference>
<dbReference type="InterPro" id="IPR037914">
    <property type="entry name" value="SpoVT-AbrB_sf"/>
</dbReference>
<dbReference type="NCBIfam" id="TIGR01439">
    <property type="entry name" value="lp_hng_hel_AbrB"/>
    <property type="match status" value="1"/>
</dbReference>
<gene>
    <name evidence="2" type="ORF">ASZ90_004873</name>
</gene>
<dbReference type="Pfam" id="PF04014">
    <property type="entry name" value="MazE_antitoxin"/>
    <property type="match status" value="1"/>
</dbReference>
<organism evidence="2">
    <name type="scientific">hydrocarbon metagenome</name>
    <dbReference type="NCBI Taxonomy" id="938273"/>
    <lineage>
        <taxon>unclassified sequences</taxon>
        <taxon>metagenomes</taxon>
        <taxon>ecological metagenomes</taxon>
    </lineage>
</organism>
<feature type="domain" description="SpoVT-AbrB" evidence="1">
    <location>
        <begin position="4"/>
        <end position="49"/>
    </location>
</feature>
<evidence type="ECO:0000259" key="1">
    <source>
        <dbReference type="SMART" id="SM00966"/>
    </source>
</evidence>
<dbReference type="Gene3D" id="2.10.260.10">
    <property type="match status" value="1"/>
</dbReference>
<dbReference type="EMBL" id="LNQE01000721">
    <property type="protein sequence ID" value="KUG25299.1"/>
    <property type="molecule type" value="Genomic_DNA"/>
</dbReference>
<dbReference type="InterPro" id="IPR007159">
    <property type="entry name" value="SpoVT-AbrB_dom"/>
</dbReference>
<evidence type="ECO:0000313" key="2">
    <source>
        <dbReference type="EMBL" id="KUG25299.1"/>
    </source>
</evidence>
<name>A0A0W8FYH2_9ZZZZ</name>